<feature type="compositionally biased region" description="Low complexity" evidence="1">
    <location>
        <begin position="48"/>
        <end position="62"/>
    </location>
</feature>
<dbReference type="AlphaFoldDB" id="A0A4Z2HE90"/>
<dbReference type="Proteomes" id="UP000314294">
    <property type="component" value="Unassembled WGS sequence"/>
</dbReference>
<evidence type="ECO:0000256" key="1">
    <source>
        <dbReference type="SAM" id="MobiDB-lite"/>
    </source>
</evidence>
<comment type="caution">
    <text evidence="2">The sequence shown here is derived from an EMBL/GenBank/DDBJ whole genome shotgun (WGS) entry which is preliminary data.</text>
</comment>
<sequence>MDSGCVVSARTRHFDTQLTGIEPTTALPTELQPTYNLAANSSQLRPQSDPSAAEAERPSPSALRSSNKKQKQNEQLNERYSKPPMAAADGARLRLRCAAPPDATGGIKMASLRPLMEAYVGTTCPGETASMNALRLGGVRRRRGRRLVSPLLFIESLRR</sequence>
<gene>
    <name evidence="2" type="ORF">EYF80_025555</name>
</gene>
<evidence type="ECO:0000313" key="3">
    <source>
        <dbReference type="Proteomes" id="UP000314294"/>
    </source>
</evidence>
<evidence type="ECO:0000313" key="2">
    <source>
        <dbReference type="EMBL" id="TNN64187.1"/>
    </source>
</evidence>
<feature type="region of interest" description="Disordered" evidence="1">
    <location>
        <begin position="41"/>
        <end position="88"/>
    </location>
</feature>
<dbReference type="EMBL" id="SRLO01000257">
    <property type="protein sequence ID" value="TNN64187.1"/>
    <property type="molecule type" value="Genomic_DNA"/>
</dbReference>
<proteinExistence type="predicted"/>
<organism evidence="2 3">
    <name type="scientific">Liparis tanakae</name>
    <name type="common">Tanaka's snailfish</name>
    <dbReference type="NCBI Taxonomy" id="230148"/>
    <lineage>
        <taxon>Eukaryota</taxon>
        <taxon>Metazoa</taxon>
        <taxon>Chordata</taxon>
        <taxon>Craniata</taxon>
        <taxon>Vertebrata</taxon>
        <taxon>Euteleostomi</taxon>
        <taxon>Actinopterygii</taxon>
        <taxon>Neopterygii</taxon>
        <taxon>Teleostei</taxon>
        <taxon>Neoteleostei</taxon>
        <taxon>Acanthomorphata</taxon>
        <taxon>Eupercaria</taxon>
        <taxon>Perciformes</taxon>
        <taxon>Cottioidei</taxon>
        <taxon>Cottales</taxon>
        <taxon>Liparidae</taxon>
        <taxon>Liparis</taxon>
    </lineage>
</organism>
<name>A0A4Z2HE90_9TELE</name>
<reference evidence="2 3" key="1">
    <citation type="submission" date="2019-03" db="EMBL/GenBank/DDBJ databases">
        <title>First draft genome of Liparis tanakae, snailfish: a comprehensive survey of snailfish specific genes.</title>
        <authorList>
            <person name="Kim W."/>
            <person name="Song I."/>
            <person name="Jeong J.-H."/>
            <person name="Kim D."/>
            <person name="Kim S."/>
            <person name="Ryu S."/>
            <person name="Song J.Y."/>
            <person name="Lee S.K."/>
        </authorList>
    </citation>
    <scope>NUCLEOTIDE SEQUENCE [LARGE SCALE GENOMIC DNA]</scope>
    <source>
        <tissue evidence="2">Muscle</tissue>
    </source>
</reference>
<protein>
    <submittedName>
        <fullName evidence="2">Uncharacterized protein</fullName>
    </submittedName>
</protein>
<keyword evidence="3" id="KW-1185">Reference proteome</keyword>
<accession>A0A4Z2HE90</accession>